<name>A0A1D2VJM8_9ASCO</name>
<proteinExistence type="inferred from homology"/>
<dbReference type="Pfam" id="PF00724">
    <property type="entry name" value="Oxidored_FMN"/>
    <property type="match status" value="1"/>
</dbReference>
<keyword evidence="6" id="KW-1185">Reference proteome</keyword>
<dbReference type="InParanoid" id="A0A1D2VJM8"/>
<reference evidence="6" key="1">
    <citation type="submission" date="2016-05" db="EMBL/GenBank/DDBJ databases">
        <title>Comparative genomics of biotechnologically important yeasts.</title>
        <authorList>
            <consortium name="DOE Joint Genome Institute"/>
            <person name="Riley R."/>
            <person name="Haridas S."/>
            <person name="Wolfe K.H."/>
            <person name="Lopes M.R."/>
            <person name="Hittinger C.T."/>
            <person name="Goker M."/>
            <person name="Salamov A."/>
            <person name="Wisecaver J."/>
            <person name="Long T.M."/>
            <person name="Aerts A.L."/>
            <person name="Barry K."/>
            <person name="Choi C."/>
            <person name="Clum A."/>
            <person name="Coughlan A.Y."/>
            <person name="Deshpande S."/>
            <person name="Douglass A.P."/>
            <person name="Hanson S.J."/>
            <person name="Klenk H.-P."/>
            <person name="Labutti K."/>
            <person name="Lapidus A."/>
            <person name="Lindquist E."/>
            <person name="Lipzen A."/>
            <person name="Meier-Kolthoff J.P."/>
            <person name="Ohm R.A."/>
            <person name="Otillar R.P."/>
            <person name="Pangilinan J."/>
            <person name="Peng Y."/>
            <person name="Rokas A."/>
            <person name="Rosa C.A."/>
            <person name="Scheuner C."/>
            <person name="Sibirny A.A."/>
            <person name="Slot J.C."/>
            <person name="Stielow J.B."/>
            <person name="Sun H."/>
            <person name="Kurtzman C.P."/>
            <person name="Blackwell M."/>
            <person name="Grigoriev I.V."/>
            <person name="Jeffries T.W."/>
        </authorList>
    </citation>
    <scope>NUCLEOTIDE SEQUENCE [LARGE SCALE GENOMIC DNA]</scope>
    <source>
        <strain evidence="6">DSM 1968</strain>
    </source>
</reference>
<dbReference type="PANTHER" id="PTHR22893:SF91">
    <property type="entry name" value="NADPH DEHYDROGENASE 2-RELATED"/>
    <property type="match status" value="1"/>
</dbReference>
<dbReference type="Proteomes" id="UP000095038">
    <property type="component" value="Unassembled WGS sequence"/>
</dbReference>
<dbReference type="STRING" id="1344418.A0A1D2VJM8"/>
<dbReference type="GO" id="GO:0003959">
    <property type="term" value="F:NADPH dehydrogenase activity"/>
    <property type="evidence" value="ECO:0007669"/>
    <property type="project" value="TreeGrafter"/>
</dbReference>
<organism evidence="5 6">
    <name type="scientific">Ascoidea rubescens DSM 1968</name>
    <dbReference type="NCBI Taxonomy" id="1344418"/>
    <lineage>
        <taxon>Eukaryota</taxon>
        <taxon>Fungi</taxon>
        <taxon>Dikarya</taxon>
        <taxon>Ascomycota</taxon>
        <taxon>Saccharomycotina</taxon>
        <taxon>Saccharomycetes</taxon>
        <taxon>Ascoideaceae</taxon>
        <taxon>Ascoidea</taxon>
    </lineage>
</organism>
<evidence type="ECO:0000313" key="6">
    <source>
        <dbReference type="Proteomes" id="UP000095038"/>
    </source>
</evidence>
<accession>A0A1D2VJM8</accession>
<feature type="domain" description="NADH:flavin oxidoreductase/NADH oxidase N-terminal" evidence="4">
    <location>
        <begin position="94"/>
        <end position="410"/>
    </location>
</feature>
<dbReference type="InterPro" id="IPR013785">
    <property type="entry name" value="Aldolase_TIM"/>
</dbReference>
<dbReference type="AlphaFoldDB" id="A0A1D2VJM8"/>
<evidence type="ECO:0000259" key="4">
    <source>
        <dbReference type="Pfam" id="PF00724"/>
    </source>
</evidence>
<sequence length="468" mass="54090">MNIKLSSQIFSNEKNFSNKISTLVGDIQLSNNTIKQSNTTENNSHIYKYKYNCKYNYNHTDTEKKIASKDKNNKNNKNNDNNKVSLNYGLADSNLFNPIQVGNMLLQTRLVICPLSRCRATVDNLPSNLMYHHYIQRSLTPGTLIISEATSISLNIGGTDHNPGIYNERQIYLWSKIISKIHKNNCFFFIQLQGHGKIQPLNKLNDLNSNTDWSNLPNDLKFQLYNRYYFIAAQNAILAGADGIEISVYHYLLLVNSLNLPCFQNDKSLNNNLKVIQSFLKLCDQIIGKVSIEKFALRFGFLNRIQISFILNHFNKKNLKLAYISIIEPRIKNIHSSSENSTQSNDWIYSYYKNGIVLRSSSYFDNYQETNFKTLKAHINSNNRTLIGCGRYSTSNPDLNLRLFNNLKLNPYNRMTFYTNTSLGYNDFSHLFENENSPFYDNETNQNFSSLEPIDLGDYLSKHPELEF</sequence>
<dbReference type="Gene3D" id="3.20.20.70">
    <property type="entry name" value="Aldolase class I"/>
    <property type="match status" value="1"/>
</dbReference>
<evidence type="ECO:0000256" key="1">
    <source>
        <dbReference type="ARBA" id="ARBA00001917"/>
    </source>
</evidence>
<evidence type="ECO:0000256" key="2">
    <source>
        <dbReference type="ARBA" id="ARBA00005979"/>
    </source>
</evidence>
<comment type="similarity">
    <text evidence="2">Belongs to the NADH:flavin oxidoreductase/NADH oxidase family.</text>
</comment>
<dbReference type="InterPro" id="IPR045247">
    <property type="entry name" value="Oye-like"/>
</dbReference>
<keyword evidence="3" id="KW-0285">Flavoprotein</keyword>
<dbReference type="InterPro" id="IPR001155">
    <property type="entry name" value="OxRdtase_FMN_N"/>
</dbReference>
<comment type="cofactor">
    <cofactor evidence="1">
        <name>FMN</name>
        <dbReference type="ChEBI" id="CHEBI:58210"/>
    </cofactor>
</comment>
<keyword evidence="3" id="KW-0288">FMN</keyword>
<gene>
    <name evidence="5" type="ORF">ASCRUDRAFT_75094</name>
</gene>
<dbReference type="RefSeq" id="XP_020048126.1">
    <property type="nucleotide sequence ID" value="XM_020192927.1"/>
</dbReference>
<dbReference type="SUPFAM" id="SSF51395">
    <property type="entry name" value="FMN-linked oxidoreductases"/>
    <property type="match status" value="1"/>
</dbReference>
<dbReference type="GeneID" id="30966563"/>
<dbReference type="GO" id="GO:0010181">
    <property type="term" value="F:FMN binding"/>
    <property type="evidence" value="ECO:0007669"/>
    <property type="project" value="InterPro"/>
</dbReference>
<protein>
    <submittedName>
        <fullName evidence="5">FMN-linked oxidoreductase</fullName>
    </submittedName>
</protein>
<dbReference type="EMBL" id="KV454478">
    <property type="protein sequence ID" value="ODV61819.1"/>
    <property type="molecule type" value="Genomic_DNA"/>
</dbReference>
<dbReference type="OrthoDB" id="276546at2759"/>
<evidence type="ECO:0000256" key="3">
    <source>
        <dbReference type="ARBA" id="ARBA00022643"/>
    </source>
</evidence>
<evidence type="ECO:0000313" key="5">
    <source>
        <dbReference type="EMBL" id="ODV61819.1"/>
    </source>
</evidence>
<dbReference type="PANTHER" id="PTHR22893">
    <property type="entry name" value="NADH OXIDOREDUCTASE-RELATED"/>
    <property type="match status" value="1"/>
</dbReference>